<keyword evidence="4" id="KW-1185">Reference proteome</keyword>
<feature type="region of interest" description="Disordered" evidence="1">
    <location>
        <begin position="512"/>
        <end position="551"/>
    </location>
</feature>
<dbReference type="AlphaFoldDB" id="A0AAD9M0R8"/>
<evidence type="ECO:0000313" key="3">
    <source>
        <dbReference type="EMBL" id="KAK2027792.1"/>
    </source>
</evidence>
<feature type="region of interest" description="Disordered" evidence="1">
    <location>
        <begin position="1"/>
        <end position="26"/>
    </location>
</feature>
<reference evidence="3" key="1">
    <citation type="submission" date="2021-06" db="EMBL/GenBank/DDBJ databases">
        <title>Comparative genomics, transcriptomics and evolutionary studies reveal genomic signatures of adaptation to plant cell wall in hemibiotrophic fungi.</title>
        <authorList>
            <consortium name="DOE Joint Genome Institute"/>
            <person name="Baroncelli R."/>
            <person name="Diaz J.F."/>
            <person name="Benocci T."/>
            <person name="Peng M."/>
            <person name="Battaglia E."/>
            <person name="Haridas S."/>
            <person name="Andreopoulos W."/>
            <person name="Labutti K."/>
            <person name="Pangilinan J."/>
            <person name="Floch G.L."/>
            <person name="Makela M.R."/>
            <person name="Henrissat B."/>
            <person name="Grigoriev I.V."/>
            <person name="Crouch J.A."/>
            <person name="De Vries R.P."/>
            <person name="Sukno S.A."/>
            <person name="Thon M.R."/>
        </authorList>
    </citation>
    <scope>NUCLEOTIDE SEQUENCE</scope>
    <source>
        <strain evidence="3">MAFF235873</strain>
    </source>
</reference>
<evidence type="ECO:0000256" key="2">
    <source>
        <dbReference type="SAM" id="Phobius"/>
    </source>
</evidence>
<name>A0AAD9M0R8_9PEZI</name>
<organism evidence="3 4">
    <name type="scientific">Colletotrichum zoysiae</name>
    <dbReference type="NCBI Taxonomy" id="1216348"/>
    <lineage>
        <taxon>Eukaryota</taxon>
        <taxon>Fungi</taxon>
        <taxon>Dikarya</taxon>
        <taxon>Ascomycota</taxon>
        <taxon>Pezizomycotina</taxon>
        <taxon>Sordariomycetes</taxon>
        <taxon>Hypocreomycetidae</taxon>
        <taxon>Glomerellales</taxon>
        <taxon>Glomerellaceae</taxon>
        <taxon>Colletotrichum</taxon>
        <taxon>Colletotrichum graminicola species complex</taxon>
    </lineage>
</organism>
<keyword evidence="2" id="KW-0812">Transmembrane</keyword>
<accession>A0AAD9M0R8</accession>
<comment type="caution">
    <text evidence="3">The sequence shown here is derived from an EMBL/GenBank/DDBJ whole genome shotgun (WGS) entry which is preliminary data.</text>
</comment>
<gene>
    <name evidence="3" type="ORF">LX32DRAFT_430315</name>
</gene>
<dbReference type="EMBL" id="MU842889">
    <property type="protein sequence ID" value="KAK2027792.1"/>
    <property type="molecule type" value="Genomic_DNA"/>
</dbReference>
<protein>
    <submittedName>
        <fullName evidence="3">Uncharacterized protein</fullName>
    </submittedName>
</protein>
<feature type="compositionally biased region" description="Polar residues" evidence="1">
    <location>
        <begin position="13"/>
        <end position="23"/>
    </location>
</feature>
<evidence type="ECO:0000313" key="4">
    <source>
        <dbReference type="Proteomes" id="UP001232148"/>
    </source>
</evidence>
<evidence type="ECO:0000256" key="1">
    <source>
        <dbReference type="SAM" id="MobiDB-lite"/>
    </source>
</evidence>
<sequence>MSKELPRHERRPSSPTQNSSSARSPFDPCDMSIKTLLGFISTRVLRGGPRLVIQLILAIFGLLLLGKFLTSPTATDTLFSSESRWSWSPFGKDEGKRGVGVRVVVFGSPDIATPSAGKGVKGKDWTEMLCEELRCASYQSFIPSTSLPAQAMTTTEQYRDTLERLNSELEQSKPPGYDYSFLLEQFPLSGTIANLTSQVDAFLAQPKPHDVPRETVWVFTFGTWDVWTLASLPRDVSRGILDTAVQALFAQVERIYQASLDEGSAAFSDFWAHQDASLLAELDAKDQAGREVDPRELENFRVIVPELFDISLTPGWHAQRPAPPRPHSKAEQMTNAAYLTDRWNSEVKDCMDEWMRTRDPETEDGEGEDDFGYVASSRGPVATRVRRRSLDGGAAPLVVPFPRRVGAQVDAASFVRESIVERQMRDHGLTDATGRGNRTGGEQGNVFFAETWVPCIWAKTSETPEADGGYAACDAPGDYLFHSPFTLSEPAIRETARIAAAEARRTLAFVDRAEEGEGEEREQAEEKKEPAAAAKSKRRERRGEPSGFRRVTLPDRAMRLADAACPSLDVC</sequence>
<keyword evidence="2" id="KW-1133">Transmembrane helix</keyword>
<feature type="transmembrane region" description="Helical" evidence="2">
    <location>
        <begin position="51"/>
        <end position="69"/>
    </location>
</feature>
<feature type="compositionally biased region" description="Acidic residues" evidence="1">
    <location>
        <begin position="514"/>
        <end position="523"/>
    </location>
</feature>
<dbReference type="Proteomes" id="UP001232148">
    <property type="component" value="Unassembled WGS sequence"/>
</dbReference>
<proteinExistence type="predicted"/>
<keyword evidence="2" id="KW-0472">Membrane</keyword>